<dbReference type="OrthoDB" id="61390at2759"/>
<dbReference type="Gene3D" id="3.40.50.150">
    <property type="entry name" value="Vaccinia Virus protein VP39"/>
    <property type="match status" value="1"/>
</dbReference>
<dbReference type="InterPro" id="IPR029063">
    <property type="entry name" value="SAM-dependent_MTases_sf"/>
</dbReference>
<sequence>MASHYLPSMFNALVSVAITIGLHWYHYGPESRQESPVGVTTSQLVQTCLGLVLYQLVRLVTQKWWTSRERESIYGLQHGRLHLHVPTAMWMNMGYWKNDPTPTTKMSEACCNLLKTVLAEAGCSKEMEKPGATNGTRRRKCLIDLGFGCGDQTVYLMSKEPIRSCDKDWWDEEAHAVTFDHYIGITKDAVQARYASERVEELKRCRKQAAPPPPPGIQEQPHPSITLFCADAAKPPSWDPQLQTCIQSARDQSDDCWVLALDTAYHFEPSRWPLVYHVCSSLDASFMAFDLCLSPTATLTEKLFLRILTLLLGAPWPNFVTPQAYREKLMQAGYHADKITIVDISDRVFMPLATFLAAQDRRLKTLGLGIGSLGIARSMFGWWGRSGVVRGVVVVAKK</sequence>
<gene>
    <name evidence="1" type="ORF">BDW02DRAFT_571411</name>
</gene>
<keyword evidence="2" id="KW-1185">Reference proteome</keyword>
<accession>A0A6A5K678</accession>
<dbReference type="Proteomes" id="UP000800040">
    <property type="component" value="Unassembled WGS sequence"/>
</dbReference>
<organism evidence="1 2">
    <name type="scientific">Decorospora gaudefroyi</name>
    <dbReference type="NCBI Taxonomy" id="184978"/>
    <lineage>
        <taxon>Eukaryota</taxon>
        <taxon>Fungi</taxon>
        <taxon>Dikarya</taxon>
        <taxon>Ascomycota</taxon>
        <taxon>Pezizomycotina</taxon>
        <taxon>Dothideomycetes</taxon>
        <taxon>Pleosporomycetidae</taxon>
        <taxon>Pleosporales</taxon>
        <taxon>Pleosporineae</taxon>
        <taxon>Pleosporaceae</taxon>
        <taxon>Decorospora</taxon>
    </lineage>
</organism>
<reference evidence="1" key="1">
    <citation type="submission" date="2020-01" db="EMBL/GenBank/DDBJ databases">
        <authorList>
            <consortium name="DOE Joint Genome Institute"/>
            <person name="Haridas S."/>
            <person name="Albert R."/>
            <person name="Binder M."/>
            <person name="Bloem J."/>
            <person name="Labutti K."/>
            <person name="Salamov A."/>
            <person name="Andreopoulos B."/>
            <person name="Baker S.E."/>
            <person name="Barry K."/>
            <person name="Bills G."/>
            <person name="Bluhm B.H."/>
            <person name="Cannon C."/>
            <person name="Castanera R."/>
            <person name="Culley D.E."/>
            <person name="Daum C."/>
            <person name="Ezra D."/>
            <person name="Gonzalez J.B."/>
            <person name="Henrissat B."/>
            <person name="Kuo A."/>
            <person name="Liang C."/>
            <person name="Lipzen A."/>
            <person name="Lutzoni F."/>
            <person name="Magnuson J."/>
            <person name="Mondo S."/>
            <person name="Nolan M."/>
            <person name="Ohm R."/>
            <person name="Pangilinan J."/>
            <person name="Park H.-J."/>
            <person name="Ramirez L."/>
            <person name="Alfaro M."/>
            <person name="Sun H."/>
            <person name="Tritt A."/>
            <person name="Yoshinaga Y."/>
            <person name="Zwiers L.-H."/>
            <person name="Turgeon B.G."/>
            <person name="Goodwin S.B."/>
            <person name="Spatafora J.W."/>
            <person name="Crous P.W."/>
            <person name="Grigoriev I.V."/>
        </authorList>
    </citation>
    <scope>NUCLEOTIDE SEQUENCE</scope>
    <source>
        <strain evidence="1">P77</strain>
    </source>
</reference>
<name>A0A6A5K678_9PLEO</name>
<protein>
    <recommendedName>
        <fullName evidence="3">S-adenosyl-L-methionine-dependent methyltransferase</fullName>
    </recommendedName>
</protein>
<dbReference type="EMBL" id="ML975347">
    <property type="protein sequence ID" value="KAF1832081.1"/>
    <property type="molecule type" value="Genomic_DNA"/>
</dbReference>
<evidence type="ECO:0000313" key="2">
    <source>
        <dbReference type="Proteomes" id="UP000800040"/>
    </source>
</evidence>
<proteinExistence type="predicted"/>
<evidence type="ECO:0008006" key="3">
    <source>
        <dbReference type="Google" id="ProtNLM"/>
    </source>
</evidence>
<dbReference type="AlphaFoldDB" id="A0A6A5K678"/>
<evidence type="ECO:0000313" key="1">
    <source>
        <dbReference type="EMBL" id="KAF1832081.1"/>
    </source>
</evidence>